<comment type="similarity">
    <text evidence="1">Belongs to the RelB/DinJ antitoxin family.</text>
</comment>
<dbReference type="GO" id="GO:0006355">
    <property type="term" value="P:regulation of DNA-templated transcription"/>
    <property type="evidence" value="ECO:0007669"/>
    <property type="project" value="InterPro"/>
</dbReference>
<dbReference type="Gene3D" id="1.10.1220.10">
    <property type="entry name" value="Met repressor-like"/>
    <property type="match status" value="1"/>
</dbReference>
<evidence type="ECO:0000256" key="2">
    <source>
        <dbReference type="ARBA" id="ARBA00022649"/>
    </source>
</evidence>
<dbReference type="InterPro" id="IPR026262">
    <property type="entry name" value="DinJ"/>
</dbReference>
<evidence type="ECO:0000256" key="1">
    <source>
        <dbReference type="ARBA" id="ARBA00010562"/>
    </source>
</evidence>
<protein>
    <submittedName>
        <fullName evidence="3">DNA-damage-inducible protein J</fullName>
    </submittedName>
</protein>
<sequence length="81" mass="9311">MKNAIINARIESDLKVDVESILKNLGLNATQAINMFYQQIKYHNGIPFEIKIPNAETQKVIEESRKGINVEDFSFDELKDK</sequence>
<dbReference type="InterPro" id="IPR013321">
    <property type="entry name" value="Arc_rbn_hlx_hlx"/>
</dbReference>
<dbReference type="PIRSF" id="PIRSF003108">
    <property type="entry name" value="DinJ"/>
    <property type="match status" value="1"/>
</dbReference>
<dbReference type="Pfam" id="PF04221">
    <property type="entry name" value="RelB"/>
    <property type="match status" value="1"/>
</dbReference>
<dbReference type="GO" id="GO:0000987">
    <property type="term" value="F:cis-regulatory region sequence-specific DNA binding"/>
    <property type="evidence" value="ECO:0007669"/>
    <property type="project" value="InterPro"/>
</dbReference>
<dbReference type="GO" id="GO:0044010">
    <property type="term" value="P:single-species biofilm formation"/>
    <property type="evidence" value="ECO:0007669"/>
    <property type="project" value="InterPro"/>
</dbReference>
<proteinExistence type="inferred from homology"/>
<organism evidence="3">
    <name type="scientific">uncultured Sulfurovum sp</name>
    <dbReference type="NCBI Taxonomy" id="269237"/>
    <lineage>
        <taxon>Bacteria</taxon>
        <taxon>Pseudomonadati</taxon>
        <taxon>Campylobacterota</taxon>
        <taxon>Epsilonproteobacteria</taxon>
        <taxon>Campylobacterales</taxon>
        <taxon>Sulfurovaceae</taxon>
        <taxon>Sulfurovum</taxon>
        <taxon>environmental samples</taxon>
    </lineage>
</organism>
<dbReference type="PANTHER" id="PTHR38781">
    <property type="entry name" value="ANTITOXIN DINJ-RELATED"/>
    <property type="match status" value="1"/>
</dbReference>
<accession>A0A6S6RV46</accession>
<evidence type="ECO:0000313" key="3">
    <source>
        <dbReference type="EMBL" id="CAA6799586.1"/>
    </source>
</evidence>
<dbReference type="InterPro" id="IPR007337">
    <property type="entry name" value="RelB/DinJ"/>
</dbReference>
<dbReference type="PANTHER" id="PTHR38781:SF1">
    <property type="entry name" value="ANTITOXIN DINJ-RELATED"/>
    <property type="match status" value="1"/>
</dbReference>
<dbReference type="AlphaFoldDB" id="A0A6S6RV46"/>
<dbReference type="GO" id="GO:0006351">
    <property type="term" value="P:DNA-templated transcription"/>
    <property type="evidence" value="ECO:0007669"/>
    <property type="project" value="TreeGrafter"/>
</dbReference>
<keyword evidence="2" id="KW-1277">Toxin-antitoxin system</keyword>
<reference evidence="3" key="1">
    <citation type="submission" date="2020-01" db="EMBL/GenBank/DDBJ databases">
        <authorList>
            <person name="Meier V. D."/>
            <person name="Meier V D."/>
        </authorList>
    </citation>
    <scope>NUCLEOTIDE SEQUENCE</scope>
    <source>
        <strain evidence="3">HLG_WM_MAG_06</strain>
    </source>
</reference>
<dbReference type="EMBL" id="CACVAP010000022">
    <property type="protein sequence ID" value="CAA6799586.1"/>
    <property type="molecule type" value="Genomic_DNA"/>
</dbReference>
<name>A0A6S6RV46_9BACT</name>
<dbReference type="NCBIfam" id="TIGR02384">
    <property type="entry name" value="RelB_DinJ"/>
    <property type="match status" value="1"/>
</dbReference>
<dbReference type="GO" id="GO:0015643">
    <property type="term" value="F:toxic substance binding"/>
    <property type="evidence" value="ECO:0007669"/>
    <property type="project" value="InterPro"/>
</dbReference>
<gene>
    <name evidence="3" type="ORF">HELGO_WM11676</name>
</gene>